<proteinExistence type="predicted"/>
<dbReference type="EMBL" id="JBBBZM010000076">
    <property type="protein sequence ID" value="KAL0635174.1"/>
    <property type="molecule type" value="Genomic_DNA"/>
</dbReference>
<gene>
    <name evidence="2" type="ORF">Q9L58_005899</name>
</gene>
<reference evidence="2 3" key="1">
    <citation type="submission" date="2024-02" db="EMBL/GenBank/DDBJ databases">
        <title>Discinaceae phylogenomics.</title>
        <authorList>
            <person name="Dirks A.C."/>
            <person name="James T.Y."/>
        </authorList>
    </citation>
    <scope>NUCLEOTIDE SEQUENCE [LARGE SCALE GENOMIC DNA]</scope>
    <source>
        <strain evidence="2 3">ACD0624</strain>
    </source>
</reference>
<dbReference type="Proteomes" id="UP001447188">
    <property type="component" value="Unassembled WGS sequence"/>
</dbReference>
<feature type="region of interest" description="Disordered" evidence="1">
    <location>
        <begin position="1"/>
        <end position="21"/>
    </location>
</feature>
<comment type="caution">
    <text evidence="2">The sequence shown here is derived from an EMBL/GenBank/DDBJ whole genome shotgun (WGS) entry which is preliminary data.</text>
</comment>
<protein>
    <submittedName>
        <fullName evidence="2">Uncharacterized protein</fullName>
    </submittedName>
</protein>
<evidence type="ECO:0000313" key="2">
    <source>
        <dbReference type="EMBL" id="KAL0635174.1"/>
    </source>
</evidence>
<evidence type="ECO:0000313" key="3">
    <source>
        <dbReference type="Proteomes" id="UP001447188"/>
    </source>
</evidence>
<evidence type="ECO:0000256" key="1">
    <source>
        <dbReference type="SAM" id="MobiDB-lite"/>
    </source>
</evidence>
<name>A0ABR3GGU3_9PEZI</name>
<accession>A0ABR3GGU3</accession>
<sequence>MSYSAHSRPVIEASPHPAHSQPVIEASSYSAHYQPVTEESTRRTALLNSLRQLDFPNIQTLLAHPAYSTHDHPDLRQALYQCIILRDPLAVYEIYLTNFSLVHAACEFLGIPGRDDYITVVEIPKEHFARLATWAGIVYSSHHGEDRDHDDPLMWIT</sequence>
<keyword evidence="3" id="KW-1185">Reference proteome</keyword>
<organism evidence="2 3">
    <name type="scientific">Discina gigas</name>
    <dbReference type="NCBI Taxonomy" id="1032678"/>
    <lineage>
        <taxon>Eukaryota</taxon>
        <taxon>Fungi</taxon>
        <taxon>Dikarya</taxon>
        <taxon>Ascomycota</taxon>
        <taxon>Pezizomycotina</taxon>
        <taxon>Pezizomycetes</taxon>
        <taxon>Pezizales</taxon>
        <taxon>Discinaceae</taxon>
        <taxon>Discina</taxon>
    </lineage>
</organism>